<feature type="non-terminal residue" evidence="1">
    <location>
        <position position="1"/>
    </location>
</feature>
<protein>
    <submittedName>
        <fullName evidence="1">10473_t:CDS:1</fullName>
    </submittedName>
</protein>
<accession>A0ACA9QRE0</accession>
<proteinExistence type="predicted"/>
<reference evidence="1" key="1">
    <citation type="submission" date="2021-06" db="EMBL/GenBank/DDBJ databases">
        <authorList>
            <person name="Kallberg Y."/>
            <person name="Tangrot J."/>
            <person name="Rosling A."/>
        </authorList>
    </citation>
    <scope>NUCLEOTIDE SEQUENCE</scope>
    <source>
        <strain evidence="1">IL203A</strain>
    </source>
</reference>
<comment type="caution">
    <text evidence="1">The sequence shown here is derived from an EMBL/GenBank/DDBJ whole genome shotgun (WGS) entry which is preliminary data.</text>
</comment>
<organism evidence="1 2">
    <name type="scientific">Dentiscutata heterogama</name>
    <dbReference type="NCBI Taxonomy" id="1316150"/>
    <lineage>
        <taxon>Eukaryota</taxon>
        <taxon>Fungi</taxon>
        <taxon>Fungi incertae sedis</taxon>
        <taxon>Mucoromycota</taxon>
        <taxon>Glomeromycotina</taxon>
        <taxon>Glomeromycetes</taxon>
        <taxon>Diversisporales</taxon>
        <taxon>Gigasporaceae</taxon>
        <taxon>Dentiscutata</taxon>
    </lineage>
</organism>
<feature type="non-terminal residue" evidence="1">
    <location>
        <position position="58"/>
    </location>
</feature>
<name>A0ACA9QRE0_9GLOM</name>
<dbReference type="EMBL" id="CAJVPU010051870">
    <property type="protein sequence ID" value="CAG8762116.1"/>
    <property type="molecule type" value="Genomic_DNA"/>
</dbReference>
<evidence type="ECO:0000313" key="2">
    <source>
        <dbReference type="Proteomes" id="UP000789702"/>
    </source>
</evidence>
<dbReference type="Proteomes" id="UP000789702">
    <property type="component" value="Unassembled WGS sequence"/>
</dbReference>
<evidence type="ECO:0000313" key="1">
    <source>
        <dbReference type="EMBL" id="CAG8762116.1"/>
    </source>
</evidence>
<gene>
    <name evidence="1" type="ORF">DHETER_LOCUS15328</name>
</gene>
<sequence>RRPAESQGSPSTNAQNTTYSSPRSTRSKSNSRKNGINDNDNGEMPYISSPKYTAYLRE</sequence>
<keyword evidence="2" id="KW-1185">Reference proteome</keyword>